<sequence>MKSAARLSVFSDQGREGNAAETGMGVVDAAERFRSSNVSTLSVTFAKDGSISHRVNVLPEHRAPLAAWLISLAARVGGAD</sequence>
<comment type="caution">
    <text evidence="1">The sequence shown here is derived from an EMBL/GenBank/DDBJ whole genome shotgun (WGS) entry which is preliminary data.</text>
</comment>
<evidence type="ECO:0000313" key="1">
    <source>
        <dbReference type="EMBL" id="VVE12438.1"/>
    </source>
</evidence>
<proteinExistence type="predicted"/>
<keyword evidence="2" id="KW-1185">Reference proteome</keyword>
<reference evidence="1 2" key="1">
    <citation type="submission" date="2019-08" db="EMBL/GenBank/DDBJ databases">
        <authorList>
            <person name="Peeters C."/>
        </authorList>
    </citation>
    <scope>NUCLEOTIDE SEQUENCE [LARGE SCALE GENOMIC DNA]</scope>
    <source>
        <strain evidence="1 2">LMG 20602</strain>
    </source>
</reference>
<dbReference type="EMBL" id="CABPRV010000005">
    <property type="protein sequence ID" value="VVE12438.1"/>
    <property type="molecule type" value="Genomic_DNA"/>
</dbReference>
<name>A0ABY6W260_9BURK</name>
<protein>
    <submittedName>
        <fullName evidence="1">Uncharacterized protein</fullName>
    </submittedName>
</protein>
<dbReference type="Proteomes" id="UP000366065">
    <property type="component" value="Unassembled WGS sequence"/>
</dbReference>
<accession>A0ABY6W260</accession>
<gene>
    <name evidence="1" type="ORF">PCA20602_02704</name>
</gene>
<evidence type="ECO:0000313" key="2">
    <source>
        <dbReference type="Proteomes" id="UP000366065"/>
    </source>
</evidence>
<organism evidence="1 2">
    <name type="scientific">Pandoraea capi</name>
    <dbReference type="NCBI Taxonomy" id="2508286"/>
    <lineage>
        <taxon>Bacteria</taxon>
        <taxon>Pseudomonadati</taxon>
        <taxon>Pseudomonadota</taxon>
        <taxon>Betaproteobacteria</taxon>
        <taxon>Burkholderiales</taxon>
        <taxon>Burkholderiaceae</taxon>
        <taxon>Pandoraea</taxon>
    </lineage>
</organism>